<dbReference type="GO" id="GO:0008381">
    <property type="term" value="F:mechanosensitive monoatomic ion channel activity"/>
    <property type="evidence" value="ECO:0007669"/>
    <property type="project" value="UniProtKB-UniRule"/>
</dbReference>
<reference evidence="11" key="1">
    <citation type="submission" date="2023-12" db="EMBL/GenBank/DDBJ databases">
        <title>Dolosigranulum savutii sp. nov. isolated from human upper respiratory samples collected in Botswana.</title>
        <authorList>
            <person name="Kelly M.S."/>
        </authorList>
    </citation>
    <scope>NUCLEOTIDE SEQUENCE</scope>
    <source>
        <strain evidence="12">MSK294</strain>
        <strain evidence="11">MSK433</strain>
    </source>
</reference>
<dbReference type="PANTHER" id="PTHR30266">
    <property type="entry name" value="MECHANOSENSITIVE CHANNEL MSCL"/>
    <property type="match status" value="1"/>
</dbReference>
<evidence type="ECO:0000313" key="11">
    <source>
        <dbReference type="EMBL" id="XBC45247.1"/>
    </source>
</evidence>
<dbReference type="EMBL" id="CP142433">
    <property type="protein sequence ID" value="XBC45247.1"/>
    <property type="molecule type" value="Genomic_DNA"/>
</dbReference>
<evidence type="ECO:0000256" key="9">
    <source>
        <dbReference type="ARBA" id="ARBA00023303"/>
    </source>
</evidence>
<keyword evidence="9 10" id="KW-0407">Ion channel</keyword>
<dbReference type="PRINTS" id="PR01264">
    <property type="entry name" value="MECHCHANNEL"/>
</dbReference>
<dbReference type="RefSeq" id="WP_347299812.1">
    <property type="nucleotide sequence ID" value="NZ_CP142433.1"/>
</dbReference>
<dbReference type="PANTHER" id="PTHR30266:SF2">
    <property type="entry name" value="LARGE-CONDUCTANCE MECHANOSENSITIVE CHANNEL"/>
    <property type="match status" value="1"/>
</dbReference>
<dbReference type="InterPro" id="IPR037673">
    <property type="entry name" value="MSC/AndL"/>
</dbReference>
<dbReference type="PROSITE" id="PS01327">
    <property type="entry name" value="MSCL"/>
    <property type="match status" value="1"/>
</dbReference>
<evidence type="ECO:0000313" key="12">
    <source>
        <dbReference type="EMBL" id="XBC50371.1"/>
    </source>
</evidence>
<evidence type="ECO:0000256" key="2">
    <source>
        <dbReference type="ARBA" id="ARBA00007254"/>
    </source>
</evidence>
<gene>
    <name evidence="10 11" type="primary">mscL</name>
    <name evidence="12" type="ORF">VUQ06_03885</name>
    <name evidence="11" type="ORF">VUQ08_04955</name>
</gene>
<organism evidence="11">
    <name type="scientific">Dolosigranulum savutiense</name>
    <dbReference type="NCBI Taxonomy" id="3110288"/>
    <lineage>
        <taxon>Bacteria</taxon>
        <taxon>Bacillati</taxon>
        <taxon>Bacillota</taxon>
        <taxon>Bacilli</taxon>
        <taxon>Lactobacillales</taxon>
        <taxon>Carnobacteriaceae</taxon>
        <taxon>Dolosigranulum</taxon>
    </lineage>
</organism>
<evidence type="ECO:0000256" key="5">
    <source>
        <dbReference type="ARBA" id="ARBA00022692"/>
    </source>
</evidence>
<dbReference type="InterPro" id="IPR019823">
    <property type="entry name" value="Mechanosensitive_channel_CS"/>
</dbReference>
<dbReference type="InterPro" id="IPR036019">
    <property type="entry name" value="MscL_channel"/>
</dbReference>
<keyword evidence="6 10" id="KW-1133">Transmembrane helix</keyword>
<dbReference type="InterPro" id="IPR001185">
    <property type="entry name" value="MS_channel"/>
</dbReference>
<dbReference type="GO" id="GO:0005886">
    <property type="term" value="C:plasma membrane"/>
    <property type="evidence" value="ECO:0007669"/>
    <property type="project" value="UniProtKB-SubCell"/>
</dbReference>
<comment type="subcellular location">
    <subcellularLocation>
        <location evidence="1 10">Cell membrane</location>
        <topology evidence="1 10">Multi-pass membrane protein</topology>
    </subcellularLocation>
</comment>
<keyword evidence="5 10" id="KW-0812">Transmembrane</keyword>
<dbReference type="EMBL" id="CP142435">
    <property type="protein sequence ID" value="XBC50371.1"/>
    <property type="molecule type" value="Genomic_DNA"/>
</dbReference>
<dbReference type="KEGG" id="dst:VUQ06_03885"/>
<evidence type="ECO:0000256" key="3">
    <source>
        <dbReference type="ARBA" id="ARBA00022448"/>
    </source>
</evidence>
<keyword evidence="8 10" id="KW-0472">Membrane</keyword>
<evidence type="ECO:0000256" key="1">
    <source>
        <dbReference type="ARBA" id="ARBA00004651"/>
    </source>
</evidence>
<dbReference type="NCBIfam" id="TIGR00220">
    <property type="entry name" value="mscL"/>
    <property type="match status" value="1"/>
</dbReference>
<dbReference type="Pfam" id="PF01741">
    <property type="entry name" value="MscL"/>
    <property type="match status" value="1"/>
</dbReference>
<feature type="transmembrane region" description="Helical" evidence="10">
    <location>
        <begin position="69"/>
        <end position="87"/>
    </location>
</feature>
<evidence type="ECO:0000256" key="10">
    <source>
        <dbReference type="HAMAP-Rule" id="MF_00115"/>
    </source>
</evidence>
<protein>
    <recommendedName>
        <fullName evidence="10">Large-conductance mechanosensitive channel</fullName>
    </recommendedName>
</protein>
<name>A0AB74TQ27_9LACT</name>
<comment type="similarity">
    <text evidence="2 10">Belongs to the MscL family.</text>
</comment>
<comment type="subunit">
    <text evidence="10">Homopentamer.</text>
</comment>
<dbReference type="HAMAP" id="MF_00115">
    <property type="entry name" value="MscL"/>
    <property type="match status" value="1"/>
</dbReference>
<evidence type="ECO:0000256" key="7">
    <source>
        <dbReference type="ARBA" id="ARBA00023065"/>
    </source>
</evidence>
<dbReference type="AlphaFoldDB" id="A0AB74TQ27"/>
<feature type="transmembrane region" description="Helical" evidence="10">
    <location>
        <begin position="12"/>
        <end position="35"/>
    </location>
</feature>
<accession>A0AB74TQ27</accession>
<evidence type="ECO:0000256" key="6">
    <source>
        <dbReference type="ARBA" id="ARBA00022989"/>
    </source>
</evidence>
<dbReference type="SUPFAM" id="SSF81330">
    <property type="entry name" value="Gated mechanosensitive channel"/>
    <property type="match status" value="1"/>
</dbReference>
<sequence length="147" mass="15988">MLQEFKDFIMKGNVLDLAIGVVMGSAFTAIVNALVDHIIGPIIAAIGGGEDISYITIPIGPAELGVGEFAQAIIDFLIIAVILFLIMKGVNKLKAPFMSDEEPEEPKAPTSEELLADIKELLQQQTHPQNEAEVLKDIEKDIHTHDK</sequence>
<evidence type="ECO:0000256" key="8">
    <source>
        <dbReference type="ARBA" id="ARBA00023136"/>
    </source>
</evidence>
<keyword evidence="7 10" id="KW-0406">Ion transport</keyword>
<proteinExistence type="inferred from homology"/>
<keyword evidence="4 10" id="KW-1003">Cell membrane</keyword>
<keyword evidence="3 10" id="KW-0813">Transport</keyword>
<evidence type="ECO:0000256" key="4">
    <source>
        <dbReference type="ARBA" id="ARBA00022475"/>
    </source>
</evidence>
<comment type="function">
    <text evidence="10">Channel that opens in response to stretch forces in the membrane lipid bilayer. May participate in the regulation of osmotic pressure changes within the cell.</text>
</comment>
<dbReference type="Gene3D" id="1.10.1200.120">
    <property type="entry name" value="Large-conductance mechanosensitive channel, MscL, domain 1"/>
    <property type="match status" value="1"/>
</dbReference>